<accession>I3TS15</accession>
<name>I3TS15_TISMK</name>
<evidence type="ECO:0008006" key="4">
    <source>
        <dbReference type="Google" id="ProtNLM"/>
    </source>
</evidence>
<protein>
    <recommendedName>
        <fullName evidence="4">Helix-turn-helix domain-containing protein</fullName>
    </recommendedName>
</protein>
<keyword evidence="3" id="KW-1185">Reference proteome</keyword>
<dbReference type="AlphaFoldDB" id="I3TS15"/>
<evidence type="ECO:0000256" key="1">
    <source>
        <dbReference type="SAM" id="MobiDB-lite"/>
    </source>
</evidence>
<gene>
    <name evidence="2" type="ordered locus">TMO_a0150</name>
</gene>
<sequence>MSDIFEPTRLGWLQSVQRSRETDVYGLALAASLSVLAGSDHVVRASLRELAETARISPKTAGDRLQRLAEDGLLTLVDTGATGGHQPRRFYRLAMAGVVPGSRGHDAREAAAIPAAMATPKPTALAADPAPIVDPMIRLVSRIQQTAAAPGWKRVKAAAAVAAAVEAAGLDAVEDFADRLGAGPKRPAYDIAVALSQLAATAPTTAPAATGDAGQRDDDARHETGAAPEERRFEDGRSEDRRSGDGQTPPPAPPLPAAYRAEAESLVVLAGLDPARRRTLDALVTASGRPAPCWGLRDMTVTAIGRALAEADHGHIVIPPSVADLRHDLRPRPACQTTLAPIGLTRNRTLPSRPYPDSDSEPGLMRMAGRLAGTSGGEMVGQRVTG</sequence>
<reference evidence="2 3" key="1">
    <citation type="journal article" date="2012" name="J. Am. Chem. Soc.">
        <title>Bacterial biosynthesis and maturation of the didemnin anti-cancer agents.</title>
        <authorList>
            <person name="Xu Y."/>
            <person name="Kersten R.D."/>
            <person name="Nam S.J."/>
            <person name="Lu L."/>
            <person name="Al-Suwailem A.M."/>
            <person name="Zheng H."/>
            <person name="Fenical W."/>
            <person name="Dorrestein P.C."/>
            <person name="Moore B.S."/>
            <person name="Qian P.Y."/>
        </authorList>
    </citation>
    <scope>NUCLEOTIDE SEQUENCE [LARGE SCALE GENOMIC DNA]</scope>
    <source>
        <strain evidence="2 3">KA081020-065</strain>
    </source>
</reference>
<dbReference type="HOGENOM" id="CLU_715590_0_0_5"/>
<dbReference type="RefSeq" id="WP_014747230.1">
    <property type="nucleotide sequence ID" value="NC_017957.2"/>
</dbReference>
<organism evidence="2 3">
    <name type="scientific">Tistrella mobilis (strain KA081020-065)</name>
    <dbReference type="NCBI Taxonomy" id="1110502"/>
    <lineage>
        <taxon>Bacteria</taxon>
        <taxon>Pseudomonadati</taxon>
        <taxon>Pseudomonadota</taxon>
        <taxon>Alphaproteobacteria</taxon>
        <taxon>Geminicoccales</taxon>
        <taxon>Geminicoccaceae</taxon>
        <taxon>Tistrella</taxon>
    </lineage>
</organism>
<proteinExistence type="predicted"/>
<dbReference type="Proteomes" id="UP000005258">
    <property type="component" value="Plasmid pTM1"/>
</dbReference>
<feature type="compositionally biased region" description="Basic and acidic residues" evidence="1">
    <location>
        <begin position="214"/>
        <end position="244"/>
    </location>
</feature>
<geneLocation type="plasmid" evidence="2 3">
    <name>pTM1</name>
</geneLocation>
<dbReference type="KEGG" id="tmo:TMO_a0150"/>
<keyword evidence="2" id="KW-0614">Plasmid</keyword>
<evidence type="ECO:0000313" key="3">
    <source>
        <dbReference type="Proteomes" id="UP000005258"/>
    </source>
</evidence>
<dbReference type="EMBL" id="CP003237">
    <property type="protein sequence ID" value="AFK55553.1"/>
    <property type="molecule type" value="Genomic_DNA"/>
</dbReference>
<feature type="region of interest" description="Disordered" evidence="1">
    <location>
        <begin position="202"/>
        <end position="257"/>
    </location>
</feature>
<evidence type="ECO:0000313" key="2">
    <source>
        <dbReference type="EMBL" id="AFK55553.1"/>
    </source>
</evidence>